<dbReference type="Gene3D" id="3.40.50.11350">
    <property type="match status" value="1"/>
</dbReference>
<dbReference type="AlphaFoldDB" id="A0A196SJ84"/>
<dbReference type="EMBL" id="LXWW01000085">
    <property type="protein sequence ID" value="OAO16376.1"/>
    <property type="molecule type" value="Genomic_DNA"/>
</dbReference>
<reference evidence="1 2" key="1">
    <citation type="submission" date="2016-05" db="EMBL/GenBank/DDBJ databases">
        <title>Nuclear genome of Blastocystis sp. subtype 1 NandII.</title>
        <authorList>
            <person name="Gentekaki E."/>
            <person name="Curtis B."/>
            <person name="Stairs C."/>
            <person name="Eme L."/>
            <person name="Herman E."/>
            <person name="Klimes V."/>
            <person name="Arias M.C."/>
            <person name="Elias M."/>
            <person name="Hilliou F."/>
            <person name="Klute M."/>
            <person name="Malik S.-B."/>
            <person name="Pightling A."/>
            <person name="Rachubinski R."/>
            <person name="Salas D."/>
            <person name="Schlacht A."/>
            <person name="Suga H."/>
            <person name="Archibald J."/>
            <person name="Ball S.G."/>
            <person name="Clark G."/>
            <person name="Dacks J."/>
            <person name="Van Der Giezen M."/>
            <person name="Tsaousis A."/>
            <person name="Roger A."/>
        </authorList>
    </citation>
    <scope>NUCLEOTIDE SEQUENCE [LARGE SCALE GENOMIC DNA]</scope>
    <source>
        <strain evidence="2">ATCC 50177 / NandII</strain>
    </source>
</reference>
<evidence type="ECO:0000313" key="1">
    <source>
        <dbReference type="EMBL" id="OAO16376.1"/>
    </source>
</evidence>
<evidence type="ECO:0000313" key="2">
    <source>
        <dbReference type="Proteomes" id="UP000078348"/>
    </source>
</evidence>
<dbReference type="OrthoDB" id="428346at2759"/>
<gene>
    <name evidence="1" type="ORF">AV274_1907</name>
</gene>
<dbReference type="Pfam" id="PF05830">
    <property type="entry name" value="NodZ"/>
    <property type="match status" value="1"/>
</dbReference>
<accession>A0A196SJ84</accession>
<keyword evidence="2" id="KW-1185">Reference proteome</keyword>
<dbReference type="GO" id="GO:0009312">
    <property type="term" value="P:oligosaccharide biosynthetic process"/>
    <property type="evidence" value="ECO:0007669"/>
    <property type="project" value="InterPro"/>
</dbReference>
<name>A0A196SJ84_BLAHN</name>
<dbReference type="Proteomes" id="UP000078348">
    <property type="component" value="Unassembled WGS sequence"/>
</dbReference>
<dbReference type="GO" id="GO:0016758">
    <property type="term" value="F:hexosyltransferase activity"/>
    <property type="evidence" value="ECO:0007669"/>
    <property type="project" value="InterPro"/>
</dbReference>
<organism evidence="1 2">
    <name type="scientific">Blastocystis sp. subtype 1 (strain ATCC 50177 / NandII)</name>
    <dbReference type="NCBI Taxonomy" id="478820"/>
    <lineage>
        <taxon>Eukaryota</taxon>
        <taxon>Sar</taxon>
        <taxon>Stramenopiles</taxon>
        <taxon>Bigyra</taxon>
        <taxon>Opalozoa</taxon>
        <taxon>Opalinata</taxon>
        <taxon>Blastocystidae</taxon>
        <taxon>Blastocystis</taxon>
    </lineage>
</organism>
<dbReference type="InterPro" id="IPR008716">
    <property type="entry name" value="NodZ"/>
</dbReference>
<sequence>MTPDVVLTYEHIEVNDTEPLPLLTQFPQVKHISRGGGGNHRWQKFFNKYKLTQERNYKTAHTVVYIKRGTTGLSGELIGICDALFIGFYTGRAIRFYSTVITRDLFDFGLLHMPLNSTLISKKKVLQHAPPSFKSPYAVTITGQEPKDYASRISTLKSVGGTIQLNTLHVLADRFIRNGRANCLLADLGLLFSRFERGVRGHELYGTVDRYYGRCVKSLFRPSAQVQAWLEKFEAALGDGVRIGVHIRMGQGKSDWTDSRPFLEQKHVDAFIKRLKKFVAQQRRSHKGGVKIFLSTDSSEEEALMRRSFPGMVVTTEGFRRSHVGGVRAAKVTQEAVMKAVLDQMLLGKCDYLFLTRMSGFSKMGLYFAEENTSFKYI</sequence>
<proteinExistence type="predicted"/>
<comment type="caution">
    <text evidence="1">The sequence shown here is derived from an EMBL/GenBank/DDBJ whole genome shotgun (WGS) entry which is preliminary data.</text>
</comment>
<protein>
    <submittedName>
        <fullName evidence="1">Uncharacterized protein</fullName>
    </submittedName>
</protein>